<dbReference type="RefSeq" id="WP_093231524.1">
    <property type="nucleotide sequence ID" value="NZ_FORR01000025.1"/>
</dbReference>
<proteinExistence type="predicted"/>
<organism evidence="1 2">
    <name type="scientific">Thermoflavimicrobium dichotomicum</name>
    <dbReference type="NCBI Taxonomy" id="46223"/>
    <lineage>
        <taxon>Bacteria</taxon>
        <taxon>Bacillati</taxon>
        <taxon>Bacillota</taxon>
        <taxon>Bacilli</taxon>
        <taxon>Bacillales</taxon>
        <taxon>Thermoactinomycetaceae</taxon>
        <taxon>Thermoflavimicrobium</taxon>
    </lineage>
</organism>
<keyword evidence="2" id="KW-1185">Reference proteome</keyword>
<dbReference type="Proteomes" id="UP000199545">
    <property type="component" value="Unassembled WGS sequence"/>
</dbReference>
<evidence type="ECO:0000313" key="2">
    <source>
        <dbReference type="Proteomes" id="UP000199545"/>
    </source>
</evidence>
<reference evidence="1 2" key="1">
    <citation type="submission" date="2016-10" db="EMBL/GenBank/DDBJ databases">
        <authorList>
            <person name="de Groot N.N."/>
        </authorList>
    </citation>
    <scope>NUCLEOTIDE SEQUENCE [LARGE SCALE GENOMIC DNA]</scope>
    <source>
        <strain evidence="1 2">DSM 44778</strain>
    </source>
</reference>
<dbReference type="STRING" id="46223.SAMN05421852_12532"/>
<dbReference type="AlphaFoldDB" id="A0A1I3UM31"/>
<evidence type="ECO:0000313" key="1">
    <source>
        <dbReference type="EMBL" id="SFJ82976.1"/>
    </source>
</evidence>
<sequence>MSEKIKGLTIAFEKDISREEAEFLKAILSMCRGIASVTLKEVSADDWINREQIRYEFKSKILEMIKPEQEK</sequence>
<protein>
    <submittedName>
        <fullName evidence="1">Uncharacterized protein</fullName>
    </submittedName>
</protein>
<gene>
    <name evidence="1" type="ORF">SAMN05421852_12532</name>
</gene>
<accession>A0A1I3UM31</accession>
<name>A0A1I3UM31_9BACL</name>
<dbReference type="EMBL" id="FORR01000025">
    <property type="protein sequence ID" value="SFJ82976.1"/>
    <property type="molecule type" value="Genomic_DNA"/>
</dbReference>